<evidence type="ECO:0000313" key="3">
    <source>
        <dbReference type="Proteomes" id="UP001244297"/>
    </source>
</evidence>
<proteinExistence type="predicted"/>
<dbReference type="RefSeq" id="WP_238285206.1">
    <property type="nucleotide sequence ID" value="NZ_BPQS01000002.1"/>
</dbReference>
<dbReference type="Proteomes" id="UP001244297">
    <property type="component" value="Unassembled WGS sequence"/>
</dbReference>
<protein>
    <submittedName>
        <fullName evidence="2">Cobalamin biosynthesis protein</fullName>
    </submittedName>
</protein>
<dbReference type="InterPro" id="IPR036518">
    <property type="entry name" value="CobE/GbiG_C_sf"/>
</dbReference>
<dbReference type="PANTHER" id="PTHR37477">
    <property type="entry name" value="COBALT-PRECORRIN-5A HYDROLASE"/>
    <property type="match status" value="1"/>
</dbReference>
<feature type="domain" description="CobE/GbiG C-terminal" evidence="1">
    <location>
        <begin position="5"/>
        <end position="125"/>
    </location>
</feature>
<dbReference type="EMBL" id="JAUFPT010000058">
    <property type="protein sequence ID" value="MDN3572270.1"/>
    <property type="molecule type" value="Genomic_DNA"/>
</dbReference>
<accession>A0ABT8AS56</accession>
<keyword evidence="3" id="KW-1185">Reference proteome</keyword>
<dbReference type="Pfam" id="PF01890">
    <property type="entry name" value="CbiG_C"/>
    <property type="match status" value="1"/>
</dbReference>
<dbReference type="PANTHER" id="PTHR37477:SF1">
    <property type="entry name" value="COBALT-PRECORRIN-5A HYDROLASE"/>
    <property type="match status" value="1"/>
</dbReference>
<evidence type="ECO:0000313" key="2">
    <source>
        <dbReference type="EMBL" id="MDN3572270.1"/>
    </source>
</evidence>
<comment type="caution">
    <text evidence="2">The sequence shown here is derived from an EMBL/GenBank/DDBJ whole genome shotgun (WGS) entry which is preliminary data.</text>
</comment>
<dbReference type="Gene3D" id="3.30.420.180">
    <property type="entry name" value="CobE/GbiG C-terminal domain"/>
    <property type="match status" value="1"/>
</dbReference>
<reference evidence="3" key="1">
    <citation type="journal article" date="2019" name="Int. J. Syst. Evol. Microbiol.">
        <title>The Global Catalogue of Microorganisms (GCM) 10K type strain sequencing project: providing services to taxonomists for standard genome sequencing and annotation.</title>
        <authorList>
            <consortium name="The Broad Institute Genomics Platform"/>
            <consortium name="The Broad Institute Genome Sequencing Center for Infectious Disease"/>
            <person name="Wu L."/>
            <person name="Ma J."/>
        </authorList>
    </citation>
    <scope>NUCLEOTIDE SEQUENCE [LARGE SCALE GENOMIC DNA]</scope>
    <source>
        <strain evidence="3">CECT 7806</strain>
    </source>
</reference>
<gene>
    <name evidence="2" type="ORF">QWZ18_16765</name>
</gene>
<evidence type="ECO:0000259" key="1">
    <source>
        <dbReference type="Pfam" id="PF01890"/>
    </source>
</evidence>
<dbReference type="InterPro" id="IPR052553">
    <property type="entry name" value="CbiG_hydrolase"/>
</dbReference>
<organism evidence="2 3">
    <name type="scientific">Methylobacterium longum</name>
    <dbReference type="NCBI Taxonomy" id="767694"/>
    <lineage>
        <taxon>Bacteria</taxon>
        <taxon>Pseudomonadati</taxon>
        <taxon>Pseudomonadota</taxon>
        <taxon>Alphaproteobacteria</taxon>
        <taxon>Hyphomicrobiales</taxon>
        <taxon>Methylobacteriaceae</taxon>
        <taxon>Methylobacterium</taxon>
    </lineage>
</organism>
<sequence>MTGALIAGIGFRRETGADEIAALILRALGLLGADCEDLIAVATAADRAGGPAIREAAGRFGLCPSPVAAAELAARDGDVVTRSRRIERLRGVGSLAEAAALAVGGPESRLALPRIASGGATCALAVRQTPMTEP</sequence>
<dbReference type="InterPro" id="IPR002750">
    <property type="entry name" value="CobE/GbiG_C"/>
</dbReference>
<name>A0ABT8AS56_9HYPH</name>
<dbReference type="SUPFAM" id="SSF159664">
    <property type="entry name" value="CobE/GbiG C-terminal domain-like"/>
    <property type="match status" value="1"/>
</dbReference>